<dbReference type="EMBL" id="JAGYPE010000001">
    <property type="protein sequence ID" value="MBS4179969.1"/>
    <property type="molecule type" value="Genomic_DNA"/>
</dbReference>
<dbReference type="PANTHER" id="PTHR33744:SF1">
    <property type="entry name" value="DNA-BINDING TRANSCRIPTIONAL ACTIVATOR ADER"/>
    <property type="match status" value="1"/>
</dbReference>
<evidence type="ECO:0000259" key="2">
    <source>
        <dbReference type="SMART" id="SM00065"/>
    </source>
</evidence>
<organism evidence="3">
    <name type="scientific">Neobacillus citreus</name>
    <dbReference type="NCBI Taxonomy" id="2833578"/>
    <lineage>
        <taxon>Bacteria</taxon>
        <taxon>Bacillati</taxon>
        <taxon>Bacillota</taxon>
        <taxon>Bacilli</taxon>
        <taxon>Bacillales</taxon>
        <taxon>Bacillaceae</taxon>
        <taxon>Neobacillus</taxon>
    </lineage>
</organism>
<dbReference type="Gene3D" id="3.30.450.40">
    <property type="match status" value="1"/>
</dbReference>
<dbReference type="Pfam" id="PF13556">
    <property type="entry name" value="HTH_30"/>
    <property type="match status" value="1"/>
</dbReference>
<dbReference type="InterPro" id="IPR029016">
    <property type="entry name" value="GAF-like_dom_sf"/>
</dbReference>
<evidence type="ECO:0000256" key="1">
    <source>
        <dbReference type="ARBA" id="ARBA00006754"/>
    </source>
</evidence>
<dbReference type="InterPro" id="IPR042070">
    <property type="entry name" value="PucR_C-HTH_sf"/>
</dbReference>
<accession>A0A942STW6</accession>
<reference evidence="3" key="1">
    <citation type="submission" date="2021-05" db="EMBL/GenBank/DDBJ databases">
        <title>Novel Bacillus species.</title>
        <authorList>
            <person name="Liu G."/>
        </authorList>
    </citation>
    <scope>NUCLEOTIDE SEQUENCE</scope>
    <source>
        <strain evidence="3 5">FJAT-50051</strain>
    </source>
</reference>
<dbReference type="EMBL" id="JAGYPE020000019">
    <property type="protein sequence ID" value="MCH6266316.1"/>
    <property type="molecule type" value="Genomic_DNA"/>
</dbReference>
<dbReference type="InterPro" id="IPR003018">
    <property type="entry name" value="GAF"/>
</dbReference>
<gene>
    <name evidence="3" type="ORF">KHB02_01070</name>
    <name evidence="4" type="ORF">KHB02_012370</name>
</gene>
<dbReference type="Proteomes" id="UP000677265">
    <property type="component" value="Unassembled WGS sequence"/>
</dbReference>
<feature type="domain" description="GAF" evidence="2">
    <location>
        <begin position="100"/>
        <end position="258"/>
    </location>
</feature>
<dbReference type="Gene3D" id="1.10.10.2840">
    <property type="entry name" value="PucR C-terminal helix-turn-helix domain"/>
    <property type="match status" value="1"/>
</dbReference>
<dbReference type="InterPro" id="IPR041522">
    <property type="entry name" value="CdaR_GGDEF"/>
</dbReference>
<protein>
    <submittedName>
        <fullName evidence="3">Helix-turn-helix domain-containing protein</fullName>
    </submittedName>
</protein>
<name>A0A942STW6_9BACI</name>
<dbReference type="Pfam" id="PF13185">
    <property type="entry name" value="GAF_2"/>
    <property type="match status" value="1"/>
</dbReference>
<evidence type="ECO:0000313" key="4">
    <source>
        <dbReference type="EMBL" id="MCH6266316.1"/>
    </source>
</evidence>
<dbReference type="AlphaFoldDB" id="A0A942STW6"/>
<evidence type="ECO:0000313" key="3">
    <source>
        <dbReference type="EMBL" id="MBS4179969.1"/>
    </source>
</evidence>
<keyword evidence="5" id="KW-1185">Reference proteome</keyword>
<dbReference type="SUPFAM" id="SSF55781">
    <property type="entry name" value="GAF domain-like"/>
    <property type="match status" value="1"/>
</dbReference>
<dbReference type="InterPro" id="IPR025736">
    <property type="entry name" value="PucR_C-HTH_dom"/>
</dbReference>
<sequence length="652" mass="74689">MEHKWELIDSYDSDIENIDSSVQELSPLKLVYQTIITLDYPQSYKVYLLSSDENISKEKENIDIFYHLLYPIYTQYALKSKNIEMEKLIEGVQNITSSLDLDVLLTKILDNVASIIPGADTAAFWLYNPVIDRLVCRAYRGWKKEIEQVKYRVGESVTGKTFLDGKPRIYNSFREANDAMKGTSKENDELLKKAFHGGKVNATISVPVSFHNEIIGVLGIHRVNLEHEITDWDLKLLKGLTAQIAIAIENARLFTEINRKNQVLIKQNEVHATLTQLSIQNKGIDVIVKELTGMLGMSLIFVDLLKNEYFPGRAILTFSMEELAQIIGAKNYPIYVDLYDHDEKSFFIYPIFTDITCTGCLIVSAQRSITQLEHMIIERGGSVLALELAKRQSLTEFYFKKTSDFYQNLLRKEAPRLLYKQGLDIGIDLNNYLCTTIIELTNFIDHHVLQTSIHRLVSRIKSKLSGIDKIVFGNSNKVMLLLTFKTIDAFPRVLNNIKEILKEWEQNEGVALRAGVGGVYTGVESVYKTHNEAARAIAYLSSRHRSGLMEFSDIGINRLFLNQSKEEIERFLEEIFGPLNSNKLRNNELEKTLITYVQTNQSAVKTAELLHVHINTLYQRLKKIEDLLNVSLEEPENRLKIQLACHLKESFF</sequence>
<dbReference type="Pfam" id="PF17853">
    <property type="entry name" value="GGDEF_2"/>
    <property type="match status" value="1"/>
</dbReference>
<dbReference type="SMART" id="SM00065">
    <property type="entry name" value="GAF"/>
    <property type="match status" value="1"/>
</dbReference>
<comment type="caution">
    <text evidence="3">The sequence shown here is derived from an EMBL/GenBank/DDBJ whole genome shotgun (WGS) entry which is preliminary data.</text>
</comment>
<comment type="similarity">
    <text evidence="1">Belongs to the CdaR family.</text>
</comment>
<proteinExistence type="inferred from homology"/>
<evidence type="ECO:0000313" key="5">
    <source>
        <dbReference type="Proteomes" id="UP000677265"/>
    </source>
</evidence>
<dbReference type="RefSeq" id="WP_213140005.1">
    <property type="nucleotide sequence ID" value="NZ_JAGYPE020000019.1"/>
</dbReference>
<dbReference type="InterPro" id="IPR051448">
    <property type="entry name" value="CdaR-like_regulators"/>
</dbReference>
<dbReference type="PANTHER" id="PTHR33744">
    <property type="entry name" value="CARBOHYDRATE DIACID REGULATOR"/>
    <property type="match status" value="1"/>
</dbReference>